<sequence>MLQRDVPCVVGCSSGGGGCVVVSGQTEARYLPTRADDSGITQMKDLIKQLQETLREIVAISGSTNSDMGPRMSSYDKRYLYKRSATSSSSLPAEGDAEVPQPLLNLPQ</sequence>
<name>A0AAE1NSD4_9EUCA</name>
<evidence type="ECO:0000313" key="3">
    <source>
        <dbReference type="Proteomes" id="UP001292094"/>
    </source>
</evidence>
<organism evidence="2 3">
    <name type="scientific">Petrolisthes manimaculis</name>
    <dbReference type="NCBI Taxonomy" id="1843537"/>
    <lineage>
        <taxon>Eukaryota</taxon>
        <taxon>Metazoa</taxon>
        <taxon>Ecdysozoa</taxon>
        <taxon>Arthropoda</taxon>
        <taxon>Crustacea</taxon>
        <taxon>Multicrustacea</taxon>
        <taxon>Malacostraca</taxon>
        <taxon>Eumalacostraca</taxon>
        <taxon>Eucarida</taxon>
        <taxon>Decapoda</taxon>
        <taxon>Pleocyemata</taxon>
        <taxon>Anomura</taxon>
        <taxon>Galatheoidea</taxon>
        <taxon>Porcellanidae</taxon>
        <taxon>Petrolisthes</taxon>
    </lineage>
</organism>
<evidence type="ECO:0000256" key="1">
    <source>
        <dbReference type="SAM" id="MobiDB-lite"/>
    </source>
</evidence>
<protein>
    <submittedName>
        <fullName evidence="2">Uncharacterized protein</fullName>
    </submittedName>
</protein>
<feature type="region of interest" description="Disordered" evidence="1">
    <location>
        <begin position="86"/>
        <end position="108"/>
    </location>
</feature>
<proteinExistence type="predicted"/>
<dbReference type="Proteomes" id="UP001292094">
    <property type="component" value="Unassembled WGS sequence"/>
</dbReference>
<evidence type="ECO:0000313" key="2">
    <source>
        <dbReference type="EMBL" id="KAK4294211.1"/>
    </source>
</evidence>
<reference evidence="2" key="1">
    <citation type="submission" date="2023-11" db="EMBL/GenBank/DDBJ databases">
        <title>Genome assemblies of two species of porcelain crab, Petrolisthes cinctipes and Petrolisthes manimaculis (Anomura: Porcellanidae).</title>
        <authorList>
            <person name="Angst P."/>
        </authorList>
    </citation>
    <scope>NUCLEOTIDE SEQUENCE</scope>
    <source>
        <strain evidence="2">PB745_02</strain>
        <tissue evidence="2">Gill</tissue>
    </source>
</reference>
<gene>
    <name evidence="2" type="ORF">Pmani_033151</name>
</gene>
<keyword evidence="3" id="KW-1185">Reference proteome</keyword>
<comment type="caution">
    <text evidence="2">The sequence shown here is derived from an EMBL/GenBank/DDBJ whole genome shotgun (WGS) entry which is preliminary data.</text>
</comment>
<dbReference type="EMBL" id="JAWZYT010004340">
    <property type="protein sequence ID" value="KAK4294211.1"/>
    <property type="molecule type" value="Genomic_DNA"/>
</dbReference>
<dbReference type="PROSITE" id="PS51257">
    <property type="entry name" value="PROKAR_LIPOPROTEIN"/>
    <property type="match status" value="1"/>
</dbReference>
<accession>A0AAE1NSD4</accession>
<dbReference type="AlphaFoldDB" id="A0AAE1NSD4"/>